<dbReference type="OrthoDB" id="9802944at2"/>
<protein>
    <submittedName>
        <fullName evidence="5">Transcriptional regulator</fullName>
    </submittedName>
</protein>
<name>A0A1N7PCB4_9RHOB</name>
<dbReference type="PANTHER" id="PTHR30204">
    <property type="entry name" value="REDOX-CYCLING DRUG-SENSING TRANSCRIPTIONAL ACTIVATOR SOXR"/>
    <property type="match status" value="1"/>
</dbReference>
<dbReference type="SMART" id="SM00422">
    <property type="entry name" value="HTH_MERR"/>
    <property type="match status" value="1"/>
</dbReference>
<dbReference type="AlphaFoldDB" id="A0A1N7PCB4"/>
<evidence type="ECO:0000313" key="5">
    <source>
        <dbReference type="EMBL" id="SIT08186.1"/>
    </source>
</evidence>
<dbReference type="InterPro" id="IPR000551">
    <property type="entry name" value="MerR-type_HTH_dom"/>
</dbReference>
<dbReference type="PANTHER" id="PTHR30204:SF94">
    <property type="entry name" value="HEAVY METAL-DEPENDENT TRANSCRIPTIONAL REGULATOR HI_0293-RELATED"/>
    <property type="match status" value="1"/>
</dbReference>
<evidence type="ECO:0000256" key="2">
    <source>
        <dbReference type="ARBA" id="ARBA00023125"/>
    </source>
</evidence>
<dbReference type="InterPro" id="IPR047057">
    <property type="entry name" value="MerR_fam"/>
</dbReference>
<dbReference type="Pfam" id="PF00376">
    <property type="entry name" value="MerR"/>
    <property type="match status" value="1"/>
</dbReference>
<proteinExistence type="predicted"/>
<evidence type="ECO:0000259" key="4">
    <source>
        <dbReference type="PROSITE" id="PS50937"/>
    </source>
</evidence>
<dbReference type="RefSeq" id="WP_076531978.1">
    <property type="nucleotide sequence ID" value="NZ_BMEH01000005.1"/>
</dbReference>
<dbReference type="GO" id="GO:0003677">
    <property type="term" value="F:DNA binding"/>
    <property type="evidence" value="ECO:0007669"/>
    <property type="project" value="UniProtKB-KW"/>
</dbReference>
<keyword evidence="1" id="KW-0805">Transcription regulation</keyword>
<organism evidence="5 6">
    <name type="scientific">Gemmobacter megaterium</name>
    <dbReference type="NCBI Taxonomy" id="1086013"/>
    <lineage>
        <taxon>Bacteria</taxon>
        <taxon>Pseudomonadati</taxon>
        <taxon>Pseudomonadota</taxon>
        <taxon>Alphaproteobacteria</taxon>
        <taxon>Rhodobacterales</taxon>
        <taxon>Paracoccaceae</taxon>
        <taxon>Gemmobacter</taxon>
    </lineage>
</organism>
<dbReference type="EMBL" id="FTOT01000005">
    <property type="protein sequence ID" value="SIT08186.1"/>
    <property type="molecule type" value="Genomic_DNA"/>
</dbReference>
<dbReference type="PROSITE" id="PS50937">
    <property type="entry name" value="HTH_MERR_2"/>
    <property type="match status" value="1"/>
</dbReference>
<dbReference type="Proteomes" id="UP000186141">
    <property type="component" value="Unassembled WGS sequence"/>
</dbReference>
<reference evidence="5 6" key="1">
    <citation type="submission" date="2017-01" db="EMBL/GenBank/DDBJ databases">
        <authorList>
            <person name="Mah S.A."/>
            <person name="Swanson W.J."/>
            <person name="Moy G.W."/>
            <person name="Vacquier V.D."/>
        </authorList>
    </citation>
    <scope>NUCLEOTIDE SEQUENCE [LARGE SCALE GENOMIC DNA]</scope>
    <source>
        <strain evidence="5 6">DSM 26375</strain>
    </source>
</reference>
<dbReference type="Pfam" id="PF09278">
    <property type="entry name" value="MerR-DNA-bind"/>
    <property type="match status" value="1"/>
</dbReference>
<gene>
    <name evidence="5" type="ORF">SAMN05421774_105133</name>
</gene>
<sequence>MNIKEASTLTGLPAKTIRYYEEIGLITPRRLANGYRRFAPADLDRLDFLARARALGFTIEDCRALLSLRADPHRASADVKRIAQHHLDGIDDRIAQLEAMRAALATMVAACPGDAGPQCAILSGIAGAPGDPPGETRGSDRR</sequence>
<keyword evidence="6" id="KW-1185">Reference proteome</keyword>
<dbReference type="GO" id="GO:0003700">
    <property type="term" value="F:DNA-binding transcription factor activity"/>
    <property type="evidence" value="ECO:0007669"/>
    <property type="project" value="InterPro"/>
</dbReference>
<dbReference type="STRING" id="1086013.SAMN05421774_105133"/>
<dbReference type="InterPro" id="IPR015358">
    <property type="entry name" value="Tscrpt_reg_MerR_DNA-bd"/>
</dbReference>
<dbReference type="Gene3D" id="1.10.1660.10">
    <property type="match status" value="1"/>
</dbReference>
<evidence type="ECO:0000313" key="6">
    <source>
        <dbReference type="Proteomes" id="UP000186141"/>
    </source>
</evidence>
<accession>A0A1N7PCB4</accession>
<evidence type="ECO:0000256" key="1">
    <source>
        <dbReference type="ARBA" id="ARBA00023015"/>
    </source>
</evidence>
<dbReference type="PRINTS" id="PR00040">
    <property type="entry name" value="HTHMERR"/>
</dbReference>
<feature type="domain" description="HTH merR-type" evidence="4">
    <location>
        <begin position="1"/>
        <end position="68"/>
    </location>
</feature>
<dbReference type="InterPro" id="IPR009061">
    <property type="entry name" value="DNA-bd_dom_put_sf"/>
</dbReference>
<evidence type="ECO:0000256" key="3">
    <source>
        <dbReference type="ARBA" id="ARBA00023163"/>
    </source>
</evidence>
<keyword evidence="3" id="KW-0804">Transcription</keyword>
<dbReference type="SUPFAM" id="SSF46955">
    <property type="entry name" value="Putative DNA-binding domain"/>
    <property type="match status" value="1"/>
</dbReference>
<keyword evidence="2" id="KW-0238">DNA-binding</keyword>